<dbReference type="EMBL" id="CP013118">
    <property type="protein sequence ID" value="ALO14536.1"/>
    <property type="molecule type" value="Genomic_DNA"/>
</dbReference>
<protein>
    <submittedName>
        <fullName evidence="3">Glyoxalase-like domain protein</fullName>
    </submittedName>
</protein>
<dbReference type="Proteomes" id="UP000064893">
    <property type="component" value="Chromosome"/>
</dbReference>
<dbReference type="InterPro" id="IPR029068">
    <property type="entry name" value="Glyas_Bleomycin-R_OHBP_Dase"/>
</dbReference>
<keyword evidence="4" id="KW-1185">Reference proteome</keyword>
<dbReference type="RefSeq" id="WP_057952075.1">
    <property type="nucleotide sequence ID" value="NZ_CP013118.1"/>
</dbReference>
<evidence type="ECO:0000313" key="3">
    <source>
        <dbReference type="EMBL" id="ALO14536.1"/>
    </source>
</evidence>
<gene>
    <name evidence="3" type="ORF">L21SP5_00866</name>
</gene>
<dbReference type="PATRIC" id="fig|1307839.3.peg.917"/>
<dbReference type="Gene3D" id="3.10.180.10">
    <property type="entry name" value="2,3-Dihydroxybiphenyl 1,2-Dioxygenase, domain 1"/>
    <property type="match status" value="2"/>
</dbReference>
<evidence type="ECO:0000256" key="1">
    <source>
        <dbReference type="ARBA" id="ARBA00022723"/>
    </source>
</evidence>
<dbReference type="Pfam" id="PF13669">
    <property type="entry name" value="Glyoxalase_4"/>
    <property type="match status" value="1"/>
</dbReference>
<dbReference type="PROSITE" id="PS51819">
    <property type="entry name" value="VOC"/>
    <property type="match status" value="1"/>
</dbReference>
<dbReference type="GO" id="GO:0046872">
    <property type="term" value="F:metal ion binding"/>
    <property type="evidence" value="ECO:0007669"/>
    <property type="project" value="UniProtKB-KW"/>
</dbReference>
<sequence>MAKIISGIQQIGVGVPDFKEAWNWYIKHFKMNIRIFEEEAVAELMLPHTEGETRKRVAALAINMEGGGGFEIWQHTGKTPALKEKTLMAGDLGINYAKMKTRCIECTYKEFKKEKLDLISEIHTNPAGEKHFFVRDPYENIFEFVESDTYFTKKNSNGGAYGAVIGVNDIEESMKVYSDILGYDEVVFDITGHFDDFKTIPGGHEEIRRVLLRHSKPRKGAFSKMFGPTEIELLQVKTRKPSEIFEGRIWGDPGFIHLCFDMNGIDELREECKSKGFPFTVDSQRDNPSFDMGEAAGSFAYIQAPEGTLIEFVETHKIPLLKKLGWYLNLQKRAPEKPLPKWMLKTLGMSKVSHV</sequence>
<dbReference type="SUPFAM" id="SSF54593">
    <property type="entry name" value="Glyoxalase/Bleomycin resistance protein/Dihydroxybiphenyl dioxygenase"/>
    <property type="match status" value="2"/>
</dbReference>
<dbReference type="OrthoDB" id="9795618at2"/>
<dbReference type="GO" id="GO:0046491">
    <property type="term" value="P:L-methylmalonyl-CoA metabolic process"/>
    <property type="evidence" value="ECO:0007669"/>
    <property type="project" value="TreeGrafter"/>
</dbReference>
<dbReference type="InterPro" id="IPR037523">
    <property type="entry name" value="VOC_core"/>
</dbReference>
<keyword evidence="1" id="KW-0479">Metal-binding</keyword>
<dbReference type="GO" id="GO:0004493">
    <property type="term" value="F:methylmalonyl-CoA epimerase activity"/>
    <property type="evidence" value="ECO:0007669"/>
    <property type="project" value="TreeGrafter"/>
</dbReference>
<dbReference type="AlphaFoldDB" id="A0A0S2HWY2"/>
<dbReference type="STRING" id="1307839.L21SP5_00866"/>
<dbReference type="PANTHER" id="PTHR43048:SF6">
    <property type="entry name" value="BLR8189 PROTEIN"/>
    <property type="match status" value="1"/>
</dbReference>
<reference evidence="3 4" key="1">
    <citation type="submission" date="2015-11" db="EMBL/GenBank/DDBJ databases">
        <title>Description and complete genome sequence of a novel strain predominating in hypersaline microbial mats and representing a new family of the Bacteriodetes phylum.</title>
        <authorList>
            <person name="Spring S."/>
            <person name="Bunk B."/>
            <person name="Sproer C."/>
            <person name="Klenk H.-P."/>
        </authorList>
    </citation>
    <scope>NUCLEOTIDE SEQUENCE [LARGE SCALE GENOMIC DNA]</scope>
    <source>
        <strain evidence="3 4">L21-Spi-D4</strain>
    </source>
</reference>
<accession>A0A0S2HWY2</accession>
<dbReference type="InterPro" id="IPR051785">
    <property type="entry name" value="MMCE/EMCE_epimerase"/>
</dbReference>
<organism evidence="3 4">
    <name type="scientific">Salinivirga cyanobacteriivorans</name>
    <dbReference type="NCBI Taxonomy" id="1307839"/>
    <lineage>
        <taxon>Bacteria</taxon>
        <taxon>Pseudomonadati</taxon>
        <taxon>Bacteroidota</taxon>
        <taxon>Bacteroidia</taxon>
        <taxon>Bacteroidales</taxon>
        <taxon>Salinivirgaceae</taxon>
        <taxon>Salinivirga</taxon>
    </lineage>
</organism>
<dbReference type="PANTHER" id="PTHR43048">
    <property type="entry name" value="METHYLMALONYL-COA EPIMERASE"/>
    <property type="match status" value="1"/>
</dbReference>
<name>A0A0S2HWY2_9BACT</name>
<proteinExistence type="predicted"/>
<evidence type="ECO:0000259" key="2">
    <source>
        <dbReference type="PROSITE" id="PS51819"/>
    </source>
</evidence>
<dbReference type="KEGG" id="blq:L21SP5_00866"/>
<feature type="domain" description="VOC" evidence="2">
    <location>
        <begin position="159"/>
        <end position="315"/>
    </location>
</feature>
<evidence type="ECO:0000313" key="4">
    <source>
        <dbReference type="Proteomes" id="UP000064893"/>
    </source>
</evidence>